<protein>
    <submittedName>
        <fullName evidence="2">Uncharacterized protein</fullName>
    </submittedName>
</protein>
<dbReference type="OrthoDB" id="1463286at2759"/>
<dbReference type="Proteomes" id="UP001153076">
    <property type="component" value="Unassembled WGS sequence"/>
</dbReference>
<dbReference type="PANTHER" id="PTHR37254">
    <property type="entry name" value="OS01G0100500 PROTEIN"/>
    <property type="match status" value="1"/>
</dbReference>
<dbReference type="EMBL" id="JAKOGI010001473">
    <property type="protein sequence ID" value="KAJ8425448.1"/>
    <property type="molecule type" value="Genomic_DNA"/>
</dbReference>
<keyword evidence="3" id="KW-1185">Reference proteome</keyword>
<gene>
    <name evidence="2" type="ORF">Cgig2_018846</name>
</gene>
<keyword evidence="1" id="KW-0472">Membrane</keyword>
<dbReference type="AlphaFoldDB" id="A0A9Q1JMK8"/>
<accession>A0A9Q1JMK8</accession>
<reference evidence="2" key="1">
    <citation type="submission" date="2022-04" db="EMBL/GenBank/DDBJ databases">
        <title>Carnegiea gigantea Genome sequencing and assembly v2.</title>
        <authorList>
            <person name="Copetti D."/>
            <person name="Sanderson M.J."/>
            <person name="Burquez A."/>
            <person name="Wojciechowski M.F."/>
        </authorList>
    </citation>
    <scope>NUCLEOTIDE SEQUENCE</scope>
    <source>
        <strain evidence="2">SGP5-SGP5p</strain>
        <tissue evidence="2">Aerial part</tissue>
    </source>
</reference>
<keyword evidence="1" id="KW-0812">Transmembrane</keyword>
<comment type="caution">
    <text evidence="2">The sequence shown here is derived from an EMBL/GenBank/DDBJ whole genome shotgun (WGS) entry which is preliminary data.</text>
</comment>
<name>A0A9Q1JMK8_9CARY</name>
<feature type="transmembrane region" description="Helical" evidence="1">
    <location>
        <begin position="75"/>
        <end position="95"/>
    </location>
</feature>
<proteinExistence type="predicted"/>
<organism evidence="2 3">
    <name type="scientific">Carnegiea gigantea</name>
    <dbReference type="NCBI Taxonomy" id="171969"/>
    <lineage>
        <taxon>Eukaryota</taxon>
        <taxon>Viridiplantae</taxon>
        <taxon>Streptophyta</taxon>
        <taxon>Embryophyta</taxon>
        <taxon>Tracheophyta</taxon>
        <taxon>Spermatophyta</taxon>
        <taxon>Magnoliopsida</taxon>
        <taxon>eudicotyledons</taxon>
        <taxon>Gunneridae</taxon>
        <taxon>Pentapetalae</taxon>
        <taxon>Caryophyllales</taxon>
        <taxon>Cactineae</taxon>
        <taxon>Cactaceae</taxon>
        <taxon>Cactoideae</taxon>
        <taxon>Echinocereeae</taxon>
        <taxon>Carnegiea</taxon>
    </lineage>
</organism>
<evidence type="ECO:0000313" key="3">
    <source>
        <dbReference type="Proteomes" id="UP001153076"/>
    </source>
</evidence>
<keyword evidence="1" id="KW-1133">Transmembrane helix</keyword>
<dbReference type="PANTHER" id="PTHR37254:SF1">
    <property type="entry name" value="OS01G0100500 PROTEIN"/>
    <property type="match status" value="1"/>
</dbReference>
<evidence type="ECO:0000313" key="2">
    <source>
        <dbReference type="EMBL" id="KAJ8425448.1"/>
    </source>
</evidence>
<evidence type="ECO:0000256" key="1">
    <source>
        <dbReference type="SAM" id="Phobius"/>
    </source>
</evidence>
<feature type="transmembrane region" description="Helical" evidence="1">
    <location>
        <begin position="140"/>
        <end position="157"/>
    </location>
</feature>
<sequence>MSAVEVQCPGNSVLYNETLCACVPGYLFNATTKGCTLFTVSPSEWMMNSGVDYSITFPQTIFAFDQLKKFTQSQAVFLEGTVVLLASWILFCSLVRLGKLGDGRNIWFQIRRWISRLDVCFSTKHWLEDQKVVRKRKTELGGAFSVASCILFIGLLAA</sequence>